<reference evidence="1" key="1">
    <citation type="journal article" date="2019" name="bioRxiv">
        <title>The Genome of the Zebra Mussel, Dreissena polymorpha: A Resource for Invasive Species Research.</title>
        <authorList>
            <person name="McCartney M.A."/>
            <person name="Auch B."/>
            <person name="Kono T."/>
            <person name="Mallez S."/>
            <person name="Zhang Y."/>
            <person name="Obille A."/>
            <person name="Becker A."/>
            <person name="Abrahante J.E."/>
            <person name="Garbe J."/>
            <person name="Badalamenti J.P."/>
            <person name="Herman A."/>
            <person name="Mangelson H."/>
            <person name="Liachko I."/>
            <person name="Sullivan S."/>
            <person name="Sone E.D."/>
            <person name="Koren S."/>
            <person name="Silverstein K.A.T."/>
            <person name="Beckman K.B."/>
            <person name="Gohl D.M."/>
        </authorList>
    </citation>
    <scope>NUCLEOTIDE SEQUENCE</scope>
    <source>
        <strain evidence="1">Duluth1</strain>
        <tissue evidence="1">Whole animal</tissue>
    </source>
</reference>
<evidence type="ECO:0000313" key="1">
    <source>
        <dbReference type="EMBL" id="KAH3829052.1"/>
    </source>
</evidence>
<name>A0A9D4HC43_DREPO</name>
<dbReference type="Proteomes" id="UP000828390">
    <property type="component" value="Unassembled WGS sequence"/>
</dbReference>
<dbReference type="EMBL" id="JAIWYP010000005">
    <property type="protein sequence ID" value="KAH3829052.1"/>
    <property type="molecule type" value="Genomic_DNA"/>
</dbReference>
<keyword evidence="2" id="KW-1185">Reference proteome</keyword>
<protein>
    <submittedName>
        <fullName evidence="1">Uncharacterized protein</fullName>
    </submittedName>
</protein>
<sequence length="150" mass="17030">MLKAANFFVIPSWTERRAGGGTAIKSKADRRSLPPDCGITDLLIILCTSSVHLARSGVVVELESRRLAAQKLRRVVNQYQAPDCQWCHITQKLCFDLSCSYSAPLFHLRRQLSLAFMFAYNSGQNLSLGQQVLDKREFDEYINLGDVNYW</sequence>
<proteinExistence type="predicted"/>
<gene>
    <name evidence="1" type="ORF">DPMN_131040</name>
</gene>
<comment type="caution">
    <text evidence="1">The sequence shown here is derived from an EMBL/GenBank/DDBJ whole genome shotgun (WGS) entry which is preliminary data.</text>
</comment>
<reference evidence="1" key="2">
    <citation type="submission" date="2020-11" db="EMBL/GenBank/DDBJ databases">
        <authorList>
            <person name="McCartney M.A."/>
            <person name="Auch B."/>
            <person name="Kono T."/>
            <person name="Mallez S."/>
            <person name="Becker A."/>
            <person name="Gohl D.M."/>
            <person name="Silverstein K.A.T."/>
            <person name="Koren S."/>
            <person name="Bechman K.B."/>
            <person name="Herman A."/>
            <person name="Abrahante J.E."/>
            <person name="Garbe J."/>
        </authorList>
    </citation>
    <scope>NUCLEOTIDE SEQUENCE</scope>
    <source>
        <strain evidence="1">Duluth1</strain>
        <tissue evidence="1">Whole animal</tissue>
    </source>
</reference>
<evidence type="ECO:0000313" key="2">
    <source>
        <dbReference type="Proteomes" id="UP000828390"/>
    </source>
</evidence>
<organism evidence="1 2">
    <name type="scientific">Dreissena polymorpha</name>
    <name type="common">Zebra mussel</name>
    <name type="synonym">Mytilus polymorpha</name>
    <dbReference type="NCBI Taxonomy" id="45954"/>
    <lineage>
        <taxon>Eukaryota</taxon>
        <taxon>Metazoa</taxon>
        <taxon>Spiralia</taxon>
        <taxon>Lophotrochozoa</taxon>
        <taxon>Mollusca</taxon>
        <taxon>Bivalvia</taxon>
        <taxon>Autobranchia</taxon>
        <taxon>Heteroconchia</taxon>
        <taxon>Euheterodonta</taxon>
        <taxon>Imparidentia</taxon>
        <taxon>Neoheterodontei</taxon>
        <taxon>Myida</taxon>
        <taxon>Dreissenoidea</taxon>
        <taxon>Dreissenidae</taxon>
        <taxon>Dreissena</taxon>
    </lineage>
</organism>
<dbReference type="AlphaFoldDB" id="A0A9D4HC43"/>
<accession>A0A9D4HC43</accession>